<proteinExistence type="inferred from homology"/>
<dbReference type="PANTHER" id="PTHR30620">
    <property type="entry name" value="PERIPLASMIC BETA-GLUCOSIDASE-RELATED"/>
    <property type="match status" value="1"/>
</dbReference>
<dbReference type="InterPro" id="IPR051915">
    <property type="entry name" value="Cellulose_Degrad_GH3"/>
</dbReference>
<accession>A0ABN6Z7N3</accession>
<evidence type="ECO:0000256" key="1">
    <source>
        <dbReference type="ARBA" id="ARBA00005336"/>
    </source>
</evidence>
<dbReference type="SMART" id="SM01217">
    <property type="entry name" value="Fn3_like"/>
    <property type="match status" value="1"/>
</dbReference>
<comment type="similarity">
    <text evidence="1 3">Belongs to the glycosyl hydrolase 3 family.</text>
</comment>
<evidence type="ECO:0000259" key="4">
    <source>
        <dbReference type="SMART" id="SM01217"/>
    </source>
</evidence>
<organism evidence="5 6">
    <name type="scientific">Bacteroides sedimenti</name>
    <dbReference type="NCBI Taxonomy" id="2136147"/>
    <lineage>
        <taxon>Bacteria</taxon>
        <taxon>Pseudomonadati</taxon>
        <taxon>Bacteroidota</taxon>
        <taxon>Bacteroidia</taxon>
        <taxon>Bacteroidales</taxon>
        <taxon>Bacteroidaceae</taxon>
        <taxon>Bacteroides</taxon>
    </lineage>
</organism>
<dbReference type="InterPro" id="IPR002772">
    <property type="entry name" value="Glyco_hydro_3_C"/>
</dbReference>
<dbReference type="InterPro" id="IPR001764">
    <property type="entry name" value="Glyco_hydro_3_N"/>
</dbReference>
<dbReference type="PROSITE" id="PS00775">
    <property type="entry name" value="GLYCOSYL_HYDROL_F3"/>
    <property type="match status" value="1"/>
</dbReference>
<keyword evidence="6" id="KW-1185">Reference proteome</keyword>
<dbReference type="RefSeq" id="WP_353332008.1">
    <property type="nucleotide sequence ID" value="NZ_AP028055.1"/>
</dbReference>
<gene>
    <name evidence="5" type="ORF">BSYN_28280</name>
</gene>
<dbReference type="Pfam" id="PF00933">
    <property type="entry name" value="Glyco_hydro_3"/>
    <property type="match status" value="1"/>
</dbReference>
<reference evidence="5 6" key="1">
    <citation type="submission" date="2023-04" db="EMBL/GenBank/DDBJ databases">
        <title>Draft genome sequence of acteroides sedimenti strain YN3PY1.</title>
        <authorList>
            <person name="Yoshida N."/>
        </authorList>
    </citation>
    <scope>NUCLEOTIDE SEQUENCE [LARGE SCALE GENOMIC DNA]</scope>
    <source>
        <strain evidence="5 6">YN3PY1</strain>
    </source>
</reference>
<keyword evidence="3" id="KW-0326">Glycosidase</keyword>
<dbReference type="InterPro" id="IPR013783">
    <property type="entry name" value="Ig-like_fold"/>
</dbReference>
<dbReference type="PRINTS" id="PR00133">
    <property type="entry name" value="GLHYDRLASE3"/>
</dbReference>
<dbReference type="InterPro" id="IPR036881">
    <property type="entry name" value="Glyco_hydro_3_C_sf"/>
</dbReference>
<dbReference type="Proteomes" id="UP001496674">
    <property type="component" value="Chromosome"/>
</dbReference>
<dbReference type="Gene3D" id="2.60.40.10">
    <property type="entry name" value="Immunoglobulins"/>
    <property type="match status" value="1"/>
</dbReference>
<dbReference type="PANTHER" id="PTHR30620:SF123">
    <property type="entry name" value="BETA-XYLOSIDASE"/>
    <property type="match status" value="1"/>
</dbReference>
<feature type="domain" description="Fibronectin type III-like" evidence="4">
    <location>
        <begin position="697"/>
        <end position="766"/>
    </location>
</feature>
<evidence type="ECO:0000313" key="6">
    <source>
        <dbReference type="Proteomes" id="UP001496674"/>
    </source>
</evidence>
<sequence>MTKYLIIICSVLLISFRLQGQPVYKNAKAPVEERISNLLSLMTLNEKIGQLCCPLGWEMYLKTDKGVVPAEKFKNLMNNRPIGSFWATLRADPWTQKTLITGLSPKQSAEAINSLQKYAMEKTRLGIPILFAEECAHGHMAIGTTVFPTSIGQASTWNVDLIEEMGRVIAQECWSMGGNIGYGPILDVAREPRWSRMEETFGEDPVLTGILGSAFVQGLQVKDNAGKYKFYSTLKHFAGYGIPLGGHNGNPAQIGMHQLFSEMLPPFKMAVKAGAKTVMTSYNSIDGVPSTSNRYLLKDILRKQWGFNGFVFSDLGSIEGVRGHRIVANVKEAAAASLKAGTDVDLGGNAYGKNLENALQEKLISLADIDSAVSHVLRLKYEAGLFENPYVKPTDAAKLVRCENNKTVALKVARESIVLLKNDNILPLEKSIKSIAVIGPNADNIYNQLGDYTAPQERDNIKTVLDGIKESVSAKTKINYAKGCAIRDTTQSDIPAAVKAANQSDAIVLVLGGSSARDFSTEFKETGAATVSAQKEKLLSDMESGEGYDRSSLDLLGDQEKLLQAMLKTGKQLVVIYIQGRPLNMNTAAEKANALLTAWYPGQEGGKAIAEVLFGDYNPAGRLPVSIPRSVGQLPVYYSLGKQNEYVEGTSSPLYSFGYGLSYTTFEYSGMKCKKTGKDSFIISCEIKNKGNREGDEVVQLYLKDDVSSIITPEIMLKKFKRIHLDKGETRKIEFELTKEDLSLYNQQMEFVAEPGTFTVMLGAASNDIRLKDKIELK</sequence>
<dbReference type="InterPro" id="IPR026891">
    <property type="entry name" value="Fn3-like"/>
</dbReference>
<name>A0ABN6Z7N3_9BACE</name>
<evidence type="ECO:0000256" key="2">
    <source>
        <dbReference type="ARBA" id="ARBA00022801"/>
    </source>
</evidence>
<dbReference type="InterPro" id="IPR019800">
    <property type="entry name" value="Glyco_hydro_3_AS"/>
</dbReference>
<dbReference type="Gene3D" id="3.20.20.300">
    <property type="entry name" value="Glycoside hydrolase, family 3, N-terminal domain"/>
    <property type="match status" value="1"/>
</dbReference>
<dbReference type="EMBL" id="AP028055">
    <property type="protein sequence ID" value="BEH00564.1"/>
    <property type="molecule type" value="Genomic_DNA"/>
</dbReference>
<dbReference type="InterPro" id="IPR017853">
    <property type="entry name" value="GH"/>
</dbReference>
<dbReference type="InterPro" id="IPR036962">
    <property type="entry name" value="Glyco_hydro_3_N_sf"/>
</dbReference>
<evidence type="ECO:0000256" key="3">
    <source>
        <dbReference type="RuleBase" id="RU361161"/>
    </source>
</evidence>
<keyword evidence="2 3" id="KW-0378">Hydrolase</keyword>
<dbReference type="SUPFAM" id="SSF51445">
    <property type="entry name" value="(Trans)glycosidases"/>
    <property type="match status" value="1"/>
</dbReference>
<dbReference type="Gene3D" id="3.40.50.1700">
    <property type="entry name" value="Glycoside hydrolase family 3 C-terminal domain"/>
    <property type="match status" value="1"/>
</dbReference>
<protein>
    <submittedName>
        <fullName evidence="5">Beta-glucosidase</fullName>
    </submittedName>
</protein>
<dbReference type="Pfam" id="PF14310">
    <property type="entry name" value="Fn3-like"/>
    <property type="match status" value="1"/>
</dbReference>
<dbReference type="Pfam" id="PF01915">
    <property type="entry name" value="Glyco_hydro_3_C"/>
    <property type="match status" value="1"/>
</dbReference>
<evidence type="ECO:0000313" key="5">
    <source>
        <dbReference type="EMBL" id="BEH00564.1"/>
    </source>
</evidence>
<dbReference type="SUPFAM" id="SSF52279">
    <property type="entry name" value="Beta-D-glucan exohydrolase, C-terminal domain"/>
    <property type="match status" value="1"/>
</dbReference>